<evidence type="ECO:0000256" key="1">
    <source>
        <dbReference type="SAM" id="Phobius"/>
    </source>
</evidence>
<reference evidence="3" key="1">
    <citation type="journal article" date="2019" name="Int. J. Syst. Evol. Microbiol.">
        <title>The Global Catalogue of Microorganisms (GCM) 10K type strain sequencing project: providing services to taxonomists for standard genome sequencing and annotation.</title>
        <authorList>
            <consortium name="The Broad Institute Genomics Platform"/>
            <consortium name="The Broad Institute Genome Sequencing Center for Infectious Disease"/>
            <person name="Wu L."/>
            <person name="Ma J."/>
        </authorList>
    </citation>
    <scope>NUCLEOTIDE SEQUENCE [LARGE SCALE GENOMIC DNA]</scope>
    <source>
        <strain evidence="3">CGMCC 4.7246</strain>
    </source>
</reference>
<keyword evidence="3" id="KW-1185">Reference proteome</keyword>
<proteinExistence type="predicted"/>
<keyword evidence="1" id="KW-0812">Transmembrane</keyword>
<feature type="transmembrane region" description="Helical" evidence="1">
    <location>
        <begin position="22"/>
        <end position="44"/>
    </location>
</feature>
<comment type="caution">
    <text evidence="2">The sequence shown here is derived from an EMBL/GenBank/DDBJ whole genome shotgun (WGS) entry which is preliminary data.</text>
</comment>
<protein>
    <recommendedName>
        <fullName evidence="4">Chloride channel protein</fullName>
    </recommendedName>
</protein>
<organism evidence="2 3">
    <name type="scientific">Saccharothrix lopnurensis</name>
    <dbReference type="NCBI Taxonomy" id="1670621"/>
    <lineage>
        <taxon>Bacteria</taxon>
        <taxon>Bacillati</taxon>
        <taxon>Actinomycetota</taxon>
        <taxon>Actinomycetes</taxon>
        <taxon>Pseudonocardiales</taxon>
        <taxon>Pseudonocardiaceae</taxon>
        <taxon>Saccharothrix</taxon>
    </lineage>
</organism>
<gene>
    <name evidence="2" type="ORF">ACFP3R_02915</name>
</gene>
<keyword evidence="1" id="KW-0472">Membrane</keyword>
<evidence type="ECO:0008006" key="4">
    <source>
        <dbReference type="Google" id="ProtNLM"/>
    </source>
</evidence>
<dbReference type="Proteomes" id="UP001596220">
    <property type="component" value="Unassembled WGS sequence"/>
</dbReference>
<evidence type="ECO:0000313" key="3">
    <source>
        <dbReference type="Proteomes" id="UP001596220"/>
    </source>
</evidence>
<keyword evidence="1" id="KW-1133">Transmembrane helix</keyword>
<dbReference type="EMBL" id="JBHSQO010000002">
    <property type="protein sequence ID" value="MFC6088211.1"/>
    <property type="molecule type" value="Genomic_DNA"/>
</dbReference>
<dbReference type="RefSeq" id="WP_380632854.1">
    <property type="nucleotide sequence ID" value="NZ_JBHSQO010000002.1"/>
</dbReference>
<name>A0ABW1NZ17_9PSEU</name>
<evidence type="ECO:0000313" key="2">
    <source>
        <dbReference type="EMBL" id="MFC6088211.1"/>
    </source>
</evidence>
<accession>A0ABW1NZ17</accession>
<sequence length="71" mass="7610">MTTPDPDTWPALLHRLATNRTALLSLLLGLAAAVGIATGALWLLGDVKVEFWEFAVEHRVAPTLLLTCVSA</sequence>